<dbReference type="PROSITE" id="PS00463">
    <property type="entry name" value="ZN2_CY6_FUNGAL_1"/>
    <property type="match status" value="1"/>
</dbReference>
<dbReference type="GeneID" id="27723353"/>
<dbReference type="GO" id="GO:0008270">
    <property type="term" value="F:zinc ion binding"/>
    <property type="evidence" value="ECO:0007669"/>
    <property type="project" value="InterPro"/>
</dbReference>
<dbReference type="InterPro" id="IPR021858">
    <property type="entry name" value="Fun_TF"/>
</dbReference>
<dbReference type="Pfam" id="PF00172">
    <property type="entry name" value="Zn_clus"/>
    <property type="match status" value="1"/>
</dbReference>
<dbReference type="SMART" id="SM00066">
    <property type="entry name" value="GAL4"/>
    <property type="match status" value="1"/>
</dbReference>
<evidence type="ECO:0000259" key="3">
    <source>
        <dbReference type="PROSITE" id="PS50048"/>
    </source>
</evidence>
<dbReference type="PANTHER" id="PTHR37534:SF46">
    <property type="entry name" value="ZN(II)2CYS6 TRANSCRIPTION FACTOR (EUROFUNG)"/>
    <property type="match status" value="1"/>
</dbReference>
<comment type="subcellular location">
    <subcellularLocation>
        <location evidence="1">Nucleus</location>
    </subcellularLocation>
</comment>
<dbReference type="VEuPathDB" id="FungiDB:SAPIO_CDS4281"/>
<dbReference type="EMBL" id="JOWA01000091">
    <property type="protein sequence ID" value="KEZ43669.1"/>
    <property type="molecule type" value="Genomic_DNA"/>
</dbReference>
<dbReference type="Proteomes" id="UP000028545">
    <property type="component" value="Unassembled WGS sequence"/>
</dbReference>
<dbReference type="RefSeq" id="XP_016643468.1">
    <property type="nucleotide sequence ID" value="XM_016786866.1"/>
</dbReference>
<dbReference type="PANTHER" id="PTHR37534">
    <property type="entry name" value="TRANSCRIPTIONAL ACTIVATOR PROTEIN UGA3"/>
    <property type="match status" value="1"/>
</dbReference>
<evidence type="ECO:0000313" key="5">
    <source>
        <dbReference type="Proteomes" id="UP000028545"/>
    </source>
</evidence>
<dbReference type="OMA" id="SWEVTRM"/>
<dbReference type="GO" id="GO:0005634">
    <property type="term" value="C:nucleus"/>
    <property type="evidence" value="ECO:0007669"/>
    <property type="project" value="UniProtKB-SubCell"/>
</dbReference>
<dbReference type="Pfam" id="PF11951">
    <property type="entry name" value="Fungal_trans_2"/>
    <property type="match status" value="1"/>
</dbReference>
<dbReference type="InterPro" id="IPR001138">
    <property type="entry name" value="Zn2Cys6_DnaBD"/>
</dbReference>
<keyword evidence="2" id="KW-0539">Nucleus</keyword>
<accession>A0A084G8K7</accession>
<dbReference type="KEGG" id="sapo:SAPIO_CDS4281"/>
<proteinExistence type="predicted"/>
<feature type="domain" description="Zn(2)-C6 fungal-type" evidence="3">
    <location>
        <begin position="14"/>
        <end position="44"/>
    </location>
</feature>
<gene>
    <name evidence="4" type="ORF">SAPIO_CDS4281</name>
</gene>
<name>A0A084G8K7_PSEDA</name>
<dbReference type="HOGENOM" id="CLU_023417_3_0_1"/>
<dbReference type="OrthoDB" id="1919336at2759"/>
<dbReference type="SUPFAM" id="SSF57701">
    <property type="entry name" value="Zn2/Cys6 DNA-binding domain"/>
    <property type="match status" value="1"/>
</dbReference>
<dbReference type="CDD" id="cd00067">
    <property type="entry name" value="GAL4"/>
    <property type="match status" value="1"/>
</dbReference>
<evidence type="ECO:0000313" key="4">
    <source>
        <dbReference type="EMBL" id="KEZ43669.1"/>
    </source>
</evidence>
<protein>
    <recommendedName>
        <fullName evidence="3">Zn(2)-C6 fungal-type domain-containing protein</fullName>
    </recommendedName>
</protein>
<evidence type="ECO:0000256" key="2">
    <source>
        <dbReference type="ARBA" id="ARBA00023242"/>
    </source>
</evidence>
<comment type="caution">
    <text evidence="4">The sequence shown here is derived from an EMBL/GenBank/DDBJ whole genome shotgun (WGS) entry which is preliminary data.</text>
</comment>
<sequence length="495" mass="57161">MNGASRAKLRTKTGCLTCRQRRKKCDETFPICGNCSFSRRDCKWPSGADLVDRRYSSHSHSRHREVVVKPRRKPERTDERHTDLDCIRTTYPVVDIDVEYLDACWHCHPEFHDGWLAEIQKLMTTHKSLYYSVLANAASHMYLVDGAWRLQNLALTYYADAVSELSKLLDRVPQLENHNGLLMSVMMLYLHGFINWDTGLDIPQHVTAATRILTLRLLNHPSPIGKLFDRLAIESVMFQMFTYTTGLWTDIKAAVDPEFDSSFWDRAGKLLDEALFFPDAPKSFNSPVLGFPVSLFRTALSLRHCFRSRRSPGIAELERLQSEVGDWEARVLCDRELRSCSPSSGEWDKLDSREYCFRDASYLFAMVTSLLLEQVGNSDSIPDLLPQVVPYDSWQLRLSVQILERHAGDEEWTRCYGCNWLVYTLGLFMDSSEDRHIIREEFSRRWDLTKFVQIARYSSDLEDIWAARDGNVARILGRATKPQTQAQLAAIRFVH</sequence>
<dbReference type="Gene3D" id="4.10.240.10">
    <property type="entry name" value="Zn(2)-C6 fungal-type DNA-binding domain"/>
    <property type="match status" value="1"/>
</dbReference>
<reference evidence="4 5" key="1">
    <citation type="journal article" date="2014" name="Genome Announc.">
        <title>Draft genome sequence of the pathogenic fungus Scedosporium apiospermum.</title>
        <authorList>
            <person name="Vandeputte P."/>
            <person name="Ghamrawi S."/>
            <person name="Rechenmann M."/>
            <person name="Iltis A."/>
            <person name="Giraud S."/>
            <person name="Fleury M."/>
            <person name="Thornton C."/>
            <person name="Delhaes L."/>
            <person name="Meyer W."/>
            <person name="Papon N."/>
            <person name="Bouchara J.P."/>
        </authorList>
    </citation>
    <scope>NUCLEOTIDE SEQUENCE [LARGE SCALE GENOMIC DNA]</scope>
    <source>
        <strain evidence="4 5">IHEM 14462</strain>
    </source>
</reference>
<dbReference type="InterPro" id="IPR036864">
    <property type="entry name" value="Zn2-C6_fun-type_DNA-bd_sf"/>
</dbReference>
<dbReference type="GO" id="GO:0000981">
    <property type="term" value="F:DNA-binding transcription factor activity, RNA polymerase II-specific"/>
    <property type="evidence" value="ECO:0007669"/>
    <property type="project" value="InterPro"/>
</dbReference>
<keyword evidence="5" id="KW-1185">Reference proteome</keyword>
<dbReference type="AlphaFoldDB" id="A0A084G8K7"/>
<dbReference type="PROSITE" id="PS50048">
    <property type="entry name" value="ZN2_CY6_FUNGAL_2"/>
    <property type="match status" value="1"/>
</dbReference>
<organism evidence="4 5">
    <name type="scientific">Pseudallescheria apiosperma</name>
    <name type="common">Scedosporium apiospermum</name>
    <dbReference type="NCBI Taxonomy" id="563466"/>
    <lineage>
        <taxon>Eukaryota</taxon>
        <taxon>Fungi</taxon>
        <taxon>Dikarya</taxon>
        <taxon>Ascomycota</taxon>
        <taxon>Pezizomycotina</taxon>
        <taxon>Sordariomycetes</taxon>
        <taxon>Hypocreomycetidae</taxon>
        <taxon>Microascales</taxon>
        <taxon>Microascaceae</taxon>
        <taxon>Scedosporium</taxon>
    </lineage>
</organism>
<evidence type="ECO:0000256" key="1">
    <source>
        <dbReference type="ARBA" id="ARBA00004123"/>
    </source>
</evidence>